<organism evidence="1">
    <name type="scientific">marine sediment metagenome</name>
    <dbReference type="NCBI Taxonomy" id="412755"/>
    <lineage>
        <taxon>unclassified sequences</taxon>
        <taxon>metagenomes</taxon>
        <taxon>ecological metagenomes</taxon>
    </lineage>
</organism>
<gene>
    <name evidence="1" type="ORF">S01H4_47128</name>
</gene>
<dbReference type="AlphaFoldDB" id="X1DJM5"/>
<comment type="caution">
    <text evidence="1">The sequence shown here is derived from an EMBL/GenBank/DDBJ whole genome shotgun (WGS) entry which is preliminary data.</text>
</comment>
<dbReference type="EMBL" id="BART01026415">
    <property type="protein sequence ID" value="GAG96626.1"/>
    <property type="molecule type" value="Genomic_DNA"/>
</dbReference>
<protein>
    <submittedName>
        <fullName evidence="1">Uncharacterized protein</fullName>
    </submittedName>
</protein>
<reference evidence="1" key="1">
    <citation type="journal article" date="2014" name="Front. Microbiol.">
        <title>High frequency of phylogenetically diverse reductive dehalogenase-homologous genes in deep subseafloor sedimentary metagenomes.</title>
        <authorList>
            <person name="Kawai M."/>
            <person name="Futagami T."/>
            <person name="Toyoda A."/>
            <person name="Takaki Y."/>
            <person name="Nishi S."/>
            <person name="Hori S."/>
            <person name="Arai W."/>
            <person name="Tsubouchi T."/>
            <person name="Morono Y."/>
            <person name="Uchiyama I."/>
            <person name="Ito T."/>
            <person name="Fujiyama A."/>
            <person name="Inagaki F."/>
            <person name="Takami H."/>
        </authorList>
    </citation>
    <scope>NUCLEOTIDE SEQUENCE</scope>
    <source>
        <strain evidence="1">Expedition CK06-06</strain>
    </source>
</reference>
<proteinExistence type="predicted"/>
<name>X1DJM5_9ZZZZ</name>
<sequence>MKTLSLTERAKKISKIIVYLSDRELSTDNRRMDFRGCVNEEFLRGKHHEAKKIRRDIHKILAGEDVKGLD</sequence>
<evidence type="ECO:0000313" key="1">
    <source>
        <dbReference type="EMBL" id="GAG96626.1"/>
    </source>
</evidence>
<accession>X1DJM5</accession>